<feature type="coiled-coil region" evidence="5">
    <location>
        <begin position="590"/>
        <end position="624"/>
    </location>
</feature>
<evidence type="ECO:0000256" key="3">
    <source>
        <dbReference type="ARBA" id="ARBA00049360"/>
    </source>
</evidence>
<proteinExistence type="inferred from homology"/>
<dbReference type="GO" id="GO:0003677">
    <property type="term" value="F:DNA binding"/>
    <property type="evidence" value="ECO:0007669"/>
    <property type="project" value="InterPro"/>
</dbReference>
<dbReference type="Proteomes" id="UP000254919">
    <property type="component" value="Unassembled WGS sequence"/>
</dbReference>
<dbReference type="GO" id="GO:0005524">
    <property type="term" value="F:ATP binding"/>
    <property type="evidence" value="ECO:0007669"/>
    <property type="project" value="UniProtKB-KW"/>
</dbReference>
<dbReference type="SUPFAM" id="SSF52540">
    <property type="entry name" value="P-loop containing nucleoside triphosphate hydrolases"/>
    <property type="match status" value="2"/>
</dbReference>
<dbReference type="SMART" id="SM00382">
    <property type="entry name" value="AAA"/>
    <property type="match status" value="2"/>
</dbReference>
<evidence type="ECO:0000256" key="4">
    <source>
        <dbReference type="ARBA" id="ARBA00061478"/>
    </source>
</evidence>
<dbReference type="GO" id="GO:0016887">
    <property type="term" value="F:ATP hydrolysis activity"/>
    <property type="evidence" value="ECO:0007669"/>
    <property type="project" value="InterPro"/>
</dbReference>
<gene>
    <name evidence="8" type="ORF">NCTC13291_02167</name>
</gene>
<keyword evidence="2 8" id="KW-0067">ATP-binding</keyword>
<feature type="domain" description="ABC transporter" evidence="7">
    <location>
        <begin position="301"/>
        <end position="518"/>
    </location>
</feature>
<dbReference type="InterPro" id="IPR017871">
    <property type="entry name" value="ABC_transporter-like_CS"/>
</dbReference>
<dbReference type="Gene3D" id="3.40.50.300">
    <property type="entry name" value="P-loop containing nucleotide triphosphate hydrolases"/>
    <property type="match status" value="2"/>
</dbReference>
<dbReference type="FunFam" id="3.40.50.300:FF:000309">
    <property type="entry name" value="ABC transporter ATP-binding protein"/>
    <property type="match status" value="1"/>
</dbReference>
<evidence type="ECO:0000256" key="5">
    <source>
        <dbReference type="SAM" id="Coils"/>
    </source>
</evidence>
<evidence type="ECO:0000259" key="7">
    <source>
        <dbReference type="PROSITE" id="PS50893"/>
    </source>
</evidence>
<evidence type="ECO:0000256" key="1">
    <source>
        <dbReference type="ARBA" id="ARBA00022741"/>
    </source>
</evidence>
<dbReference type="EMBL" id="UGVN01000001">
    <property type="protein sequence ID" value="SUE40600.1"/>
    <property type="molecule type" value="Genomic_DNA"/>
</dbReference>
<name>A0A379N2E7_9PROT</name>
<evidence type="ECO:0000256" key="2">
    <source>
        <dbReference type="ARBA" id="ARBA00022840"/>
    </source>
</evidence>
<dbReference type="Pfam" id="PF00005">
    <property type="entry name" value="ABC_tran"/>
    <property type="match status" value="2"/>
</dbReference>
<evidence type="ECO:0000256" key="6">
    <source>
        <dbReference type="SAM" id="MobiDB-lite"/>
    </source>
</evidence>
<keyword evidence="1" id="KW-0547">Nucleotide-binding</keyword>
<protein>
    <submittedName>
        <fullName evidence="8">Uncharacterized ABC transporter ATP-binding protein HI_1252</fullName>
    </submittedName>
</protein>
<reference evidence="8 9" key="1">
    <citation type="submission" date="2018-06" db="EMBL/GenBank/DDBJ databases">
        <authorList>
            <consortium name="Pathogen Informatics"/>
            <person name="Doyle S."/>
        </authorList>
    </citation>
    <scope>NUCLEOTIDE SEQUENCE [LARGE SCALE GENOMIC DNA]</scope>
    <source>
        <strain evidence="8 9">NCTC13291</strain>
    </source>
</reference>
<comment type="similarity">
    <text evidence="4">Belongs to the ABC transporter superfamily. ABCF family. Uup subfamily.</text>
</comment>
<dbReference type="InterPro" id="IPR032524">
    <property type="entry name" value="ABC_tran_C"/>
</dbReference>
<sequence>MPRGLPFPADPLYMRGDMAPPPLLLLTDIRLNFGTTPLLAGASLGVGAGERLTLVGRNGSGKSTLLKIAAGLAEPDGGTRFVQPGATVRYLPQEPDLSGFPTTLAYVESGLGPGDDPYRARYLLEQLGLSGEETPAVLSGGEARRAALARVLAPQPDILLLDEPTNHLDLPAIEWLEGELRSLRSALVLISHDRRFLENLSRAMVWLDRGVTRRLDQGFAHFEAWRDQVLEDEEREAHKLTRKIAREEDWLRYGVTARRKRNVRRLGELHDLRKRRRERVGALGKVSMAAAEAGGSGSLVVSAEEISKTYDGRTVVAPFSTRVLRGDRVGIVGPNGAGKTTLLNMLTGNLPPDSGEIRLGTGLEMVSLDQRRASLDPAMTLQKALTGDDSDLVHVGGTARHVIGYMKDFLFPPEQARTPLGVLSGGERGRVMLARAMARPSNLLVLDEPTNDLDLETLDLLQELIADYAGTVLLVSHDRDFLDRCTTSVIAYEGAGRWQEYAGGYSDMVAQRGHGVQARASASTLAPARSTPAPLPQAGEALAGPRRLNMREREALKTLPARMDKLHAEIRKLGEILADPGLYARDKPRFDKASAMLAERQAELAKAEEEWLELEMLREAAEGN</sequence>
<feature type="region of interest" description="Disordered" evidence="6">
    <location>
        <begin position="520"/>
        <end position="542"/>
    </location>
</feature>
<dbReference type="PROSITE" id="PS50893">
    <property type="entry name" value="ABC_TRANSPORTER_2"/>
    <property type="match status" value="2"/>
</dbReference>
<evidence type="ECO:0000313" key="8">
    <source>
        <dbReference type="EMBL" id="SUE40600.1"/>
    </source>
</evidence>
<dbReference type="InterPro" id="IPR003439">
    <property type="entry name" value="ABC_transporter-like_ATP-bd"/>
</dbReference>
<accession>A0A379N2E7</accession>
<dbReference type="PROSITE" id="PS00211">
    <property type="entry name" value="ABC_TRANSPORTER_1"/>
    <property type="match status" value="1"/>
</dbReference>
<dbReference type="CDD" id="cd03221">
    <property type="entry name" value="ABCF_EF-3"/>
    <property type="match status" value="2"/>
</dbReference>
<dbReference type="AlphaFoldDB" id="A0A379N2E7"/>
<dbReference type="Gene3D" id="1.10.287.380">
    <property type="entry name" value="Valyl-tRNA synthetase, C-terminal domain"/>
    <property type="match status" value="1"/>
</dbReference>
<feature type="domain" description="ABC transporter" evidence="7">
    <location>
        <begin position="24"/>
        <end position="234"/>
    </location>
</feature>
<dbReference type="Pfam" id="PF16326">
    <property type="entry name" value="ABC_tran_CTD"/>
    <property type="match status" value="1"/>
</dbReference>
<dbReference type="InterPro" id="IPR037118">
    <property type="entry name" value="Val-tRNA_synth_C_sf"/>
</dbReference>
<dbReference type="InterPro" id="IPR027417">
    <property type="entry name" value="P-loop_NTPase"/>
</dbReference>
<dbReference type="PANTHER" id="PTHR42855">
    <property type="entry name" value="ABC TRANSPORTER ATP-BINDING SUBUNIT"/>
    <property type="match status" value="1"/>
</dbReference>
<dbReference type="PANTHER" id="PTHR42855:SF1">
    <property type="entry name" value="ABC TRANSPORTER DOMAIN-CONTAINING PROTEIN"/>
    <property type="match status" value="1"/>
</dbReference>
<organism evidence="8 9">
    <name type="scientific">Roseomonas mucosa</name>
    <dbReference type="NCBI Taxonomy" id="207340"/>
    <lineage>
        <taxon>Bacteria</taxon>
        <taxon>Pseudomonadati</taxon>
        <taxon>Pseudomonadota</taxon>
        <taxon>Alphaproteobacteria</taxon>
        <taxon>Acetobacterales</taxon>
        <taxon>Roseomonadaceae</taxon>
        <taxon>Roseomonas</taxon>
    </lineage>
</organism>
<dbReference type="InterPro" id="IPR003593">
    <property type="entry name" value="AAA+_ATPase"/>
</dbReference>
<evidence type="ECO:0000313" key="9">
    <source>
        <dbReference type="Proteomes" id="UP000254919"/>
    </source>
</evidence>
<comment type="catalytic activity">
    <reaction evidence="3">
        <text>ATP + H2O = ADP + phosphate + H(+)</text>
        <dbReference type="Rhea" id="RHEA:13065"/>
        <dbReference type="ChEBI" id="CHEBI:15377"/>
        <dbReference type="ChEBI" id="CHEBI:15378"/>
        <dbReference type="ChEBI" id="CHEBI:30616"/>
        <dbReference type="ChEBI" id="CHEBI:43474"/>
        <dbReference type="ChEBI" id="CHEBI:456216"/>
    </reaction>
</comment>
<dbReference type="InterPro" id="IPR051309">
    <property type="entry name" value="ABCF_ATPase"/>
</dbReference>
<keyword evidence="5" id="KW-0175">Coiled coil</keyword>